<dbReference type="Proteomes" id="UP001497535">
    <property type="component" value="Unassembled WGS sequence"/>
</dbReference>
<reference evidence="1" key="1">
    <citation type="submission" date="2023-11" db="EMBL/GenBank/DDBJ databases">
        <authorList>
            <person name="Poullet M."/>
        </authorList>
    </citation>
    <scope>NUCLEOTIDE SEQUENCE</scope>
    <source>
        <strain evidence="1">E1834</strain>
    </source>
</reference>
<keyword evidence="2" id="KW-1185">Reference proteome</keyword>
<accession>A0ACB0YLW2</accession>
<comment type="caution">
    <text evidence="1">The sequence shown here is derived from an EMBL/GenBank/DDBJ whole genome shotgun (WGS) entry which is preliminary data.</text>
</comment>
<dbReference type="EMBL" id="CAVMJV010000014">
    <property type="protein sequence ID" value="CAK5052031.1"/>
    <property type="molecule type" value="Genomic_DNA"/>
</dbReference>
<sequence>MIFDVPGATKKYKNLYRIVSAAISIPVSNAFIERIFSMASIPWTKERNLLEVKTMYYRDSRVDECKDDWKKLANMDDTKQEFIFPPLGIKPKVFVNHHFGLNSKLPMAQFNKGTTTLAFHYKPKTPNDKGGVVISVDSRASGGSFIMCKDVNKILPINERMVATMAGGAADCQYWISVVTRYCNLFELREGRPITGSMVAGYDHKGPSIYLVDSSGMRCKVPDFVSVGSGSLNAYAVLDSRYKEEMTDEEAIKLGREAIMHATYRDSGSGGSNQVLLITKEGKTKFPLMDVSDMYYDFAKSKGIDIYKLMDKMN</sequence>
<protein>
    <submittedName>
        <fullName evidence="1">Uncharacterized protein</fullName>
    </submittedName>
</protein>
<evidence type="ECO:0000313" key="2">
    <source>
        <dbReference type="Proteomes" id="UP001497535"/>
    </source>
</evidence>
<proteinExistence type="predicted"/>
<gene>
    <name evidence="1" type="ORF">MENTE1834_LOCUS13770</name>
</gene>
<evidence type="ECO:0000313" key="1">
    <source>
        <dbReference type="EMBL" id="CAK5052031.1"/>
    </source>
</evidence>
<name>A0ACB0YLW2_MELEN</name>
<organism evidence="1 2">
    <name type="scientific">Meloidogyne enterolobii</name>
    <name type="common">Root-knot nematode worm</name>
    <name type="synonym">Meloidogyne mayaguensis</name>
    <dbReference type="NCBI Taxonomy" id="390850"/>
    <lineage>
        <taxon>Eukaryota</taxon>
        <taxon>Metazoa</taxon>
        <taxon>Ecdysozoa</taxon>
        <taxon>Nematoda</taxon>
        <taxon>Chromadorea</taxon>
        <taxon>Rhabditida</taxon>
        <taxon>Tylenchina</taxon>
        <taxon>Tylenchomorpha</taxon>
        <taxon>Tylenchoidea</taxon>
        <taxon>Meloidogynidae</taxon>
        <taxon>Meloidogyninae</taxon>
        <taxon>Meloidogyne</taxon>
    </lineage>
</organism>